<evidence type="ECO:0000313" key="2">
    <source>
        <dbReference type="Proteomes" id="UP000799444"/>
    </source>
</evidence>
<name>A0A9P4UVH7_9PLEO</name>
<dbReference type="OrthoDB" id="5351220at2759"/>
<evidence type="ECO:0000313" key="1">
    <source>
        <dbReference type="EMBL" id="KAF2726856.1"/>
    </source>
</evidence>
<comment type="caution">
    <text evidence="1">The sequence shown here is derived from an EMBL/GenBank/DDBJ whole genome shotgun (WGS) entry which is preliminary data.</text>
</comment>
<reference evidence="1" key="1">
    <citation type="journal article" date="2020" name="Stud. Mycol.">
        <title>101 Dothideomycetes genomes: a test case for predicting lifestyles and emergence of pathogens.</title>
        <authorList>
            <person name="Haridas S."/>
            <person name="Albert R."/>
            <person name="Binder M."/>
            <person name="Bloem J."/>
            <person name="Labutti K."/>
            <person name="Salamov A."/>
            <person name="Andreopoulos B."/>
            <person name="Baker S."/>
            <person name="Barry K."/>
            <person name="Bills G."/>
            <person name="Bluhm B."/>
            <person name="Cannon C."/>
            <person name="Castanera R."/>
            <person name="Culley D."/>
            <person name="Daum C."/>
            <person name="Ezra D."/>
            <person name="Gonzalez J."/>
            <person name="Henrissat B."/>
            <person name="Kuo A."/>
            <person name="Liang C."/>
            <person name="Lipzen A."/>
            <person name="Lutzoni F."/>
            <person name="Magnuson J."/>
            <person name="Mondo S."/>
            <person name="Nolan M."/>
            <person name="Ohm R."/>
            <person name="Pangilinan J."/>
            <person name="Park H.-J."/>
            <person name="Ramirez L."/>
            <person name="Alfaro M."/>
            <person name="Sun H."/>
            <person name="Tritt A."/>
            <person name="Yoshinaga Y."/>
            <person name="Zwiers L.-H."/>
            <person name="Turgeon B."/>
            <person name="Goodwin S."/>
            <person name="Spatafora J."/>
            <person name="Crous P."/>
            <person name="Grigoriev I."/>
        </authorList>
    </citation>
    <scope>NUCLEOTIDE SEQUENCE</scope>
    <source>
        <strain evidence="1">CBS 125425</strain>
    </source>
</reference>
<dbReference type="AlphaFoldDB" id="A0A9P4UVH7"/>
<sequence>MDIDKRVPYRLGTAKLAPLPNEWDLVGDRFPPKVQEAMVIAREYLKDEPIAFFYVRRNGEERKTVLILSLYAPSLENKWLKAIEKLYSCFEHEEGLIAEILDYHVHNAPLPKSITTVEVNLHQVVALFNNHEWMTVDIVRWYSPVRQETWPTVVITARDAGKDSWWSEKIPAVEQYLKNQGLDLEVVLQFLDNMFIHPENSYDMDRSLHDLKLYSWPKIGQSLGIPNLNGSATLGCHLLMEDGRKFGVTACQNFQQASGSTQIALVGLKVYTPSSSDDCVARKYASSSNKKRLKKDRSVDLGKISAVSLGSSLANWCLFELHRQEFIFDDPKVWARIEDGKTYQVKKQGRSTGLTEGTINPSPSIINLSKDKHKHFYLPGDSGASVQENDTGTILGLCAGFNKATKVSYITPMATIIDEIIDAVGSKIKEPKEIQLE</sequence>
<gene>
    <name evidence="1" type="ORF">EJ04DRAFT_529908</name>
</gene>
<protein>
    <submittedName>
        <fullName evidence="1">Uncharacterized protein</fullName>
    </submittedName>
</protein>
<proteinExistence type="predicted"/>
<dbReference type="EMBL" id="ML996380">
    <property type="protein sequence ID" value="KAF2726856.1"/>
    <property type="molecule type" value="Genomic_DNA"/>
</dbReference>
<keyword evidence="2" id="KW-1185">Reference proteome</keyword>
<organism evidence="1 2">
    <name type="scientific">Polyplosphaeria fusca</name>
    <dbReference type="NCBI Taxonomy" id="682080"/>
    <lineage>
        <taxon>Eukaryota</taxon>
        <taxon>Fungi</taxon>
        <taxon>Dikarya</taxon>
        <taxon>Ascomycota</taxon>
        <taxon>Pezizomycotina</taxon>
        <taxon>Dothideomycetes</taxon>
        <taxon>Pleosporomycetidae</taxon>
        <taxon>Pleosporales</taxon>
        <taxon>Tetraplosphaeriaceae</taxon>
        <taxon>Polyplosphaeria</taxon>
    </lineage>
</organism>
<accession>A0A9P4UVH7</accession>
<dbReference type="Proteomes" id="UP000799444">
    <property type="component" value="Unassembled WGS sequence"/>
</dbReference>